<reference evidence="1" key="1">
    <citation type="submission" date="2020-02" db="EMBL/GenBank/DDBJ databases">
        <authorList>
            <person name="Meier V. D."/>
        </authorList>
    </citation>
    <scope>NUCLEOTIDE SEQUENCE</scope>
    <source>
        <strain evidence="1">AVDCRST_MAG59</strain>
    </source>
</reference>
<dbReference type="EMBL" id="CADCWF010000061">
    <property type="protein sequence ID" value="CAA9543574.1"/>
    <property type="molecule type" value="Genomic_DNA"/>
</dbReference>
<name>A0A6J4UC18_9BACT</name>
<evidence type="ECO:0008006" key="2">
    <source>
        <dbReference type="Google" id="ProtNLM"/>
    </source>
</evidence>
<gene>
    <name evidence="1" type="ORF">AVDCRST_MAG59-1061</name>
</gene>
<accession>A0A6J4UC18</accession>
<proteinExistence type="predicted"/>
<dbReference type="Pfam" id="PF13563">
    <property type="entry name" value="2_5_RNA_ligase2"/>
    <property type="match status" value="1"/>
</dbReference>
<protein>
    <recommendedName>
        <fullName evidence="2">2'-5' RNA ligase family protein</fullName>
    </recommendedName>
</protein>
<dbReference type="SUPFAM" id="SSF55144">
    <property type="entry name" value="LigT-like"/>
    <property type="match status" value="1"/>
</dbReference>
<dbReference type="AlphaFoldDB" id="A0A6J4UC18"/>
<organism evidence="1">
    <name type="scientific">uncultured Thermomicrobiales bacterium</name>
    <dbReference type="NCBI Taxonomy" id="1645740"/>
    <lineage>
        <taxon>Bacteria</taxon>
        <taxon>Pseudomonadati</taxon>
        <taxon>Thermomicrobiota</taxon>
        <taxon>Thermomicrobia</taxon>
        <taxon>Thermomicrobiales</taxon>
        <taxon>environmental samples</taxon>
    </lineage>
</organism>
<dbReference type="Gene3D" id="3.90.1140.10">
    <property type="entry name" value="Cyclic phosphodiesterase"/>
    <property type="match status" value="1"/>
</dbReference>
<sequence>MASAAAEQENAFRRIWQTFRAVHMVTDGRHDTGDWRGHDGVYAICVARVPGTVLQPELGNLRTALAGYSFVRLHPDPFLHISLQELGFVCDRPSRQDEISPTRLDEFVSMAADAVADQAAFDVSLGGVNSFLDATFLDVHDGGRCAPIHSRLFELAAIPRAPDFPFIPHATVAHYTGEAPSLHLAD</sequence>
<dbReference type="InterPro" id="IPR009097">
    <property type="entry name" value="Cyclic_Pdiesterase"/>
</dbReference>
<evidence type="ECO:0000313" key="1">
    <source>
        <dbReference type="EMBL" id="CAA9543574.1"/>
    </source>
</evidence>